<dbReference type="AlphaFoldDB" id="A0A2H5XCV7"/>
<evidence type="ECO:0000259" key="4">
    <source>
        <dbReference type="PROSITE" id="PS50042"/>
    </source>
</evidence>
<evidence type="ECO:0000313" key="6">
    <source>
        <dbReference type="EMBL" id="GBC99028.1"/>
    </source>
</evidence>
<name>A0A2H5XCV7_9BACT</name>
<keyword evidence="2" id="KW-0238">DNA-binding</keyword>
<dbReference type="SUPFAM" id="SSF51206">
    <property type="entry name" value="cAMP-binding domain-like"/>
    <property type="match status" value="1"/>
</dbReference>
<dbReference type="SMART" id="SM00419">
    <property type="entry name" value="HTH_CRP"/>
    <property type="match status" value="1"/>
</dbReference>
<keyword evidence="1" id="KW-0805">Transcription regulation</keyword>
<proteinExistence type="predicted"/>
<reference evidence="7" key="1">
    <citation type="submission" date="2017-09" db="EMBL/GenBank/DDBJ databases">
        <title>Metaegenomics of thermophilic ammonia-oxidizing enrichment culture.</title>
        <authorList>
            <person name="Kato S."/>
            <person name="Suzuki K."/>
        </authorList>
    </citation>
    <scope>NUCLEOTIDE SEQUENCE [LARGE SCALE GENOMIC DNA]</scope>
</reference>
<keyword evidence="6" id="KW-0675">Receptor</keyword>
<dbReference type="InterPro" id="IPR012318">
    <property type="entry name" value="HTH_CRP"/>
</dbReference>
<evidence type="ECO:0000313" key="7">
    <source>
        <dbReference type="Proteomes" id="UP000236173"/>
    </source>
</evidence>
<dbReference type="SMART" id="SM00100">
    <property type="entry name" value="cNMP"/>
    <property type="match status" value="1"/>
</dbReference>
<dbReference type="InterPro" id="IPR018490">
    <property type="entry name" value="cNMP-bd_dom_sf"/>
</dbReference>
<dbReference type="PROSITE" id="PS50042">
    <property type="entry name" value="CNMP_BINDING_3"/>
    <property type="match status" value="1"/>
</dbReference>
<dbReference type="InterPro" id="IPR036390">
    <property type="entry name" value="WH_DNA-bd_sf"/>
</dbReference>
<dbReference type="GO" id="GO:0003700">
    <property type="term" value="F:DNA-binding transcription factor activity"/>
    <property type="evidence" value="ECO:0007669"/>
    <property type="project" value="TreeGrafter"/>
</dbReference>
<dbReference type="InterPro" id="IPR018488">
    <property type="entry name" value="cNMP-bd_CS"/>
</dbReference>
<feature type="domain" description="Cyclic nucleotide-binding" evidence="4">
    <location>
        <begin position="15"/>
        <end position="135"/>
    </location>
</feature>
<accession>A0A2H5XCV7</accession>
<dbReference type="InterPro" id="IPR050397">
    <property type="entry name" value="Env_Response_Regulators"/>
</dbReference>
<dbReference type="PANTHER" id="PTHR24567">
    <property type="entry name" value="CRP FAMILY TRANSCRIPTIONAL REGULATORY PROTEIN"/>
    <property type="match status" value="1"/>
</dbReference>
<dbReference type="Gene3D" id="1.10.10.10">
    <property type="entry name" value="Winged helix-like DNA-binding domain superfamily/Winged helix DNA-binding domain"/>
    <property type="match status" value="1"/>
</dbReference>
<dbReference type="InterPro" id="IPR036388">
    <property type="entry name" value="WH-like_DNA-bd_sf"/>
</dbReference>
<sequence>MVTTDTLAALQRVPLFQHMPLQYLRHIAQVAVRYTFSSGELLCSKGDLGTTMFVLLHGQVEVVGVDDEGREVLLNILGEGDVFGELALIDGQGRSADVIALSDGEMLIIRRSDFLPLLERTPQLMWELLLTVTRRLRETDELVLRMAWLSAQQRIAWALLEYARSGKLPKWLTVNMLAKRCGLARETASRIVSQLQREGVLRRGKEGWEIAKPEALKTLLSQAMPIGQDRSVV</sequence>
<dbReference type="InterPro" id="IPR014710">
    <property type="entry name" value="RmlC-like_jellyroll"/>
</dbReference>
<dbReference type="EMBL" id="BEHT01000019">
    <property type="protein sequence ID" value="GBC99028.1"/>
    <property type="molecule type" value="Genomic_DNA"/>
</dbReference>
<dbReference type="PROSITE" id="PS51063">
    <property type="entry name" value="HTH_CRP_2"/>
    <property type="match status" value="1"/>
</dbReference>
<evidence type="ECO:0000256" key="3">
    <source>
        <dbReference type="ARBA" id="ARBA00023163"/>
    </source>
</evidence>
<evidence type="ECO:0000259" key="5">
    <source>
        <dbReference type="PROSITE" id="PS51063"/>
    </source>
</evidence>
<feature type="domain" description="HTH crp-type" evidence="5">
    <location>
        <begin position="149"/>
        <end position="214"/>
    </location>
</feature>
<dbReference type="GO" id="GO:0005829">
    <property type="term" value="C:cytosol"/>
    <property type="evidence" value="ECO:0007669"/>
    <property type="project" value="TreeGrafter"/>
</dbReference>
<organism evidence="6 7">
    <name type="scientific">Candidatus Fervidibacter japonicus</name>
    <dbReference type="NCBI Taxonomy" id="2035412"/>
    <lineage>
        <taxon>Bacteria</taxon>
        <taxon>Candidatus Fervidibacterota</taxon>
        <taxon>Candidatus Fervidibacter</taxon>
    </lineage>
</organism>
<gene>
    <name evidence="6" type="ORF">HRbin17_01549</name>
</gene>
<protein>
    <submittedName>
        <fullName evidence="6">Cyclic AMP receptor protein</fullName>
    </submittedName>
</protein>
<dbReference type="Pfam" id="PF00027">
    <property type="entry name" value="cNMP_binding"/>
    <property type="match status" value="1"/>
</dbReference>
<dbReference type="GO" id="GO:0003677">
    <property type="term" value="F:DNA binding"/>
    <property type="evidence" value="ECO:0007669"/>
    <property type="project" value="UniProtKB-KW"/>
</dbReference>
<dbReference type="SUPFAM" id="SSF46785">
    <property type="entry name" value="Winged helix' DNA-binding domain"/>
    <property type="match status" value="1"/>
</dbReference>
<dbReference type="PANTHER" id="PTHR24567:SF26">
    <property type="entry name" value="REGULATORY PROTEIN YEIL"/>
    <property type="match status" value="1"/>
</dbReference>
<dbReference type="Gene3D" id="2.60.120.10">
    <property type="entry name" value="Jelly Rolls"/>
    <property type="match status" value="1"/>
</dbReference>
<dbReference type="PROSITE" id="PS00888">
    <property type="entry name" value="CNMP_BINDING_1"/>
    <property type="match status" value="1"/>
</dbReference>
<dbReference type="Pfam" id="PF13545">
    <property type="entry name" value="HTH_Crp_2"/>
    <property type="match status" value="1"/>
</dbReference>
<keyword evidence="3" id="KW-0804">Transcription</keyword>
<comment type="caution">
    <text evidence="6">The sequence shown here is derived from an EMBL/GenBank/DDBJ whole genome shotgun (WGS) entry which is preliminary data.</text>
</comment>
<dbReference type="Proteomes" id="UP000236173">
    <property type="component" value="Unassembled WGS sequence"/>
</dbReference>
<dbReference type="CDD" id="cd00038">
    <property type="entry name" value="CAP_ED"/>
    <property type="match status" value="1"/>
</dbReference>
<dbReference type="PROSITE" id="PS00889">
    <property type="entry name" value="CNMP_BINDING_2"/>
    <property type="match status" value="1"/>
</dbReference>
<evidence type="ECO:0000256" key="2">
    <source>
        <dbReference type="ARBA" id="ARBA00023125"/>
    </source>
</evidence>
<evidence type="ECO:0000256" key="1">
    <source>
        <dbReference type="ARBA" id="ARBA00023015"/>
    </source>
</evidence>
<dbReference type="InterPro" id="IPR000595">
    <property type="entry name" value="cNMP-bd_dom"/>
</dbReference>